<feature type="chain" id="PRO_5042524931" evidence="3">
    <location>
        <begin position="23"/>
        <end position="593"/>
    </location>
</feature>
<feature type="domain" description="Carboxylesterase type B" evidence="4">
    <location>
        <begin position="27"/>
        <end position="512"/>
    </location>
</feature>
<accession>A0AAJ0BXB0</accession>
<evidence type="ECO:0000256" key="2">
    <source>
        <dbReference type="ARBA" id="ARBA00022801"/>
    </source>
</evidence>
<keyword evidence="2" id="KW-0378">Hydrolase</keyword>
<comment type="caution">
    <text evidence="5">The sequence shown here is derived from an EMBL/GenBank/DDBJ whole genome shotgun (WGS) entry which is preliminary data.</text>
</comment>
<comment type="similarity">
    <text evidence="1">Belongs to the type-B carboxylesterase/lipase family.</text>
</comment>
<name>A0AAJ0BXB0_9PEZI</name>
<sequence length="593" mass="63779">MAQSLLIRALLVCASLLPHATAAPTVVDGNVSYVGTLSGGVESFLGIRYGQDTGGRNRFTLPKPYNYPPGTVVNATTPGAACPQQTGNPTPSLIGLFSNVTNISEDCLTVRIERPLNISPLKKLPVVVFLYGGGYAIGQTYDGAYYPSGFVRETARKDLPTIYVAINYRVGIFGFADSSALRHEGNLNLGLEDQFLGLQWVQDHISAFGGDRDDVTLFGEDVGAASAVFQLTAFGGNAKRTFKRVILGSGPTPAGDQITRGLTLNHTAEVTKRLDCASPDGDSAAELNCLRGLSLTTLVDAAVKFSFEYEAIAGLGTFRPTAPSTFIPDVPSKLLREGCFLKNIDVLIGWTEDDGTQFVTPEISSDTLFNSWAAEQWPSLTEANLNKLISLYPSSEFSDLTAEGIEKNYFRAARVSRDAHFACPSLLILEAFQVLSPGSIVYAYVLNQTVFRVGHAAANRSFVGNDHFSDISYVFDYVDQPPYSSIADQSDYDLASLMSGSWASFAHFSRPIIPGVTLEDSIARNLTVAPWDAVHSHGIGDVVVRVIGGPGDELAVIPKSGHGPAGGLPPYDEDLATRCAFWNSRDVLEQTFN</sequence>
<dbReference type="Proteomes" id="UP001244011">
    <property type="component" value="Unassembled WGS sequence"/>
</dbReference>
<dbReference type="InterPro" id="IPR002018">
    <property type="entry name" value="CarbesteraseB"/>
</dbReference>
<dbReference type="PANTHER" id="PTHR43918:SF4">
    <property type="entry name" value="CARBOXYLIC ESTER HYDROLASE"/>
    <property type="match status" value="1"/>
</dbReference>
<evidence type="ECO:0000256" key="3">
    <source>
        <dbReference type="SAM" id="SignalP"/>
    </source>
</evidence>
<keyword evidence="6" id="KW-1185">Reference proteome</keyword>
<dbReference type="GeneID" id="85308715"/>
<protein>
    <submittedName>
        <fullName evidence="5">Carboxylesterase family protein</fullName>
    </submittedName>
</protein>
<evidence type="ECO:0000256" key="1">
    <source>
        <dbReference type="ARBA" id="ARBA00005964"/>
    </source>
</evidence>
<evidence type="ECO:0000259" key="4">
    <source>
        <dbReference type="Pfam" id="PF00135"/>
    </source>
</evidence>
<dbReference type="SUPFAM" id="SSF53474">
    <property type="entry name" value="alpha/beta-Hydrolases"/>
    <property type="match status" value="1"/>
</dbReference>
<dbReference type="GO" id="GO:0052689">
    <property type="term" value="F:carboxylic ester hydrolase activity"/>
    <property type="evidence" value="ECO:0007669"/>
    <property type="project" value="TreeGrafter"/>
</dbReference>
<feature type="signal peptide" evidence="3">
    <location>
        <begin position="1"/>
        <end position="22"/>
    </location>
</feature>
<dbReference type="AlphaFoldDB" id="A0AAJ0BXB0"/>
<evidence type="ECO:0000313" key="5">
    <source>
        <dbReference type="EMBL" id="KAK1765991.1"/>
    </source>
</evidence>
<evidence type="ECO:0000313" key="6">
    <source>
        <dbReference type="Proteomes" id="UP001244011"/>
    </source>
</evidence>
<dbReference type="RefSeq" id="XP_060282204.1">
    <property type="nucleotide sequence ID" value="XM_060425528.1"/>
</dbReference>
<dbReference type="Gene3D" id="3.40.50.1820">
    <property type="entry name" value="alpha/beta hydrolase"/>
    <property type="match status" value="1"/>
</dbReference>
<reference evidence="5" key="1">
    <citation type="submission" date="2023-06" db="EMBL/GenBank/DDBJ databases">
        <title>Genome-scale phylogeny and comparative genomics of the fungal order Sordariales.</title>
        <authorList>
            <consortium name="Lawrence Berkeley National Laboratory"/>
            <person name="Hensen N."/>
            <person name="Bonometti L."/>
            <person name="Westerberg I."/>
            <person name="Brannstrom I.O."/>
            <person name="Guillou S."/>
            <person name="Cros-Aarteil S."/>
            <person name="Calhoun S."/>
            <person name="Haridas S."/>
            <person name="Kuo A."/>
            <person name="Mondo S."/>
            <person name="Pangilinan J."/>
            <person name="Riley R."/>
            <person name="Labutti K."/>
            <person name="Andreopoulos B."/>
            <person name="Lipzen A."/>
            <person name="Chen C."/>
            <person name="Yanf M."/>
            <person name="Daum C."/>
            <person name="Ng V."/>
            <person name="Clum A."/>
            <person name="Steindorff A."/>
            <person name="Ohm R."/>
            <person name="Martin F."/>
            <person name="Silar P."/>
            <person name="Natvig D."/>
            <person name="Lalanne C."/>
            <person name="Gautier V."/>
            <person name="Ament-Velasquez S.L."/>
            <person name="Kruys A."/>
            <person name="Hutchinson M.I."/>
            <person name="Powell A.J."/>
            <person name="Barry K."/>
            <person name="Miller A.N."/>
            <person name="Grigoriev I.V."/>
            <person name="Debuchy R."/>
            <person name="Gladieux P."/>
            <person name="Thoren M.H."/>
            <person name="Johannesson H."/>
        </authorList>
    </citation>
    <scope>NUCLEOTIDE SEQUENCE</scope>
    <source>
        <strain evidence="5">8032-3</strain>
    </source>
</reference>
<proteinExistence type="inferred from homology"/>
<keyword evidence="3" id="KW-0732">Signal</keyword>
<organism evidence="5 6">
    <name type="scientific">Phialemonium atrogriseum</name>
    <dbReference type="NCBI Taxonomy" id="1093897"/>
    <lineage>
        <taxon>Eukaryota</taxon>
        <taxon>Fungi</taxon>
        <taxon>Dikarya</taxon>
        <taxon>Ascomycota</taxon>
        <taxon>Pezizomycotina</taxon>
        <taxon>Sordariomycetes</taxon>
        <taxon>Sordariomycetidae</taxon>
        <taxon>Cephalothecales</taxon>
        <taxon>Cephalothecaceae</taxon>
        <taxon>Phialemonium</taxon>
    </lineage>
</organism>
<dbReference type="PANTHER" id="PTHR43918">
    <property type="entry name" value="ACETYLCHOLINESTERASE"/>
    <property type="match status" value="1"/>
</dbReference>
<dbReference type="EMBL" id="MU839013">
    <property type="protein sequence ID" value="KAK1765991.1"/>
    <property type="molecule type" value="Genomic_DNA"/>
</dbReference>
<dbReference type="InterPro" id="IPR050654">
    <property type="entry name" value="AChE-related_enzymes"/>
</dbReference>
<gene>
    <name evidence="5" type="ORF">QBC33DRAFT_494618</name>
</gene>
<dbReference type="Pfam" id="PF00135">
    <property type="entry name" value="COesterase"/>
    <property type="match status" value="1"/>
</dbReference>
<dbReference type="InterPro" id="IPR029058">
    <property type="entry name" value="AB_hydrolase_fold"/>
</dbReference>